<feature type="compositionally biased region" description="Polar residues" evidence="6">
    <location>
        <begin position="624"/>
        <end position="639"/>
    </location>
</feature>
<feature type="compositionally biased region" description="Low complexity" evidence="6">
    <location>
        <begin position="30"/>
        <end position="58"/>
    </location>
</feature>
<feature type="region of interest" description="Disordered" evidence="6">
    <location>
        <begin position="383"/>
        <end position="461"/>
    </location>
</feature>
<feature type="compositionally biased region" description="Polar residues" evidence="6">
    <location>
        <begin position="438"/>
        <end position="454"/>
    </location>
</feature>
<evidence type="ECO:0000256" key="6">
    <source>
        <dbReference type="SAM" id="MobiDB-lite"/>
    </source>
</evidence>
<dbReference type="FunFam" id="3.30.200.20:FF:000611">
    <property type="entry name" value="Protein kinase, putative"/>
    <property type="match status" value="1"/>
</dbReference>
<dbReference type="GO" id="GO:0005634">
    <property type="term" value="C:nucleus"/>
    <property type="evidence" value="ECO:0007669"/>
    <property type="project" value="TreeGrafter"/>
</dbReference>
<dbReference type="GeneID" id="87861513"/>
<dbReference type="GO" id="GO:0004713">
    <property type="term" value="F:protein tyrosine kinase activity"/>
    <property type="evidence" value="ECO:0007669"/>
    <property type="project" value="TreeGrafter"/>
</dbReference>
<feature type="compositionally biased region" description="Acidic residues" evidence="6">
    <location>
        <begin position="487"/>
        <end position="498"/>
    </location>
</feature>
<protein>
    <submittedName>
        <fullName evidence="8">Kinase-like domain-containing protein</fullName>
    </submittedName>
</protein>
<dbReference type="GO" id="GO:0005524">
    <property type="term" value="F:ATP binding"/>
    <property type="evidence" value="ECO:0007669"/>
    <property type="project" value="UniProtKB-KW"/>
</dbReference>
<evidence type="ECO:0000256" key="1">
    <source>
        <dbReference type="ARBA" id="ARBA00022679"/>
    </source>
</evidence>
<comment type="similarity">
    <text evidence="5">Belongs to the protein kinase superfamily. Ser/Thr protein kinase family. GCN2 subfamily.</text>
</comment>
<evidence type="ECO:0000313" key="8">
    <source>
        <dbReference type="EMBL" id="KAK3351960.1"/>
    </source>
</evidence>
<keyword evidence="4" id="KW-0067">ATP-binding</keyword>
<feature type="compositionally biased region" description="Polar residues" evidence="6">
    <location>
        <begin position="205"/>
        <end position="214"/>
    </location>
</feature>
<comment type="caution">
    <text evidence="8">The sequence shown here is derived from an EMBL/GenBank/DDBJ whole genome shotgun (WGS) entry which is preliminary data.</text>
</comment>
<organism evidence="8 9">
    <name type="scientific">Neurospora tetraspora</name>
    <dbReference type="NCBI Taxonomy" id="94610"/>
    <lineage>
        <taxon>Eukaryota</taxon>
        <taxon>Fungi</taxon>
        <taxon>Dikarya</taxon>
        <taxon>Ascomycota</taxon>
        <taxon>Pezizomycotina</taxon>
        <taxon>Sordariomycetes</taxon>
        <taxon>Sordariomycetidae</taxon>
        <taxon>Sordariales</taxon>
        <taxon>Sordariaceae</taxon>
        <taxon>Neurospora</taxon>
    </lineage>
</organism>
<dbReference type="AlphaFoldDB" id="A0AAE0JLS3"/>
<evidence type="ECO:0000313" key="9">
    <source>
        <dbReference type="Proteomes" id="UP001278500"/>
    </source>
</evidence>
<sequence>MSYPNGSGGTLTLPSPTHIHSVRSLRRSIARSPSRARQASTTPAGSPQSLSSLAVSLSQRPLREGSTPLKPSERLSARSLRPSRPVNRPLSRSRMSQKSPLRRCFGSHRDSGNPIPPSVSAPEARPRCGSHSSRSPSPIASPEASPVHHTEVTLIMDHATLGSPVPKRRSLGVGANLLDDPPATSHPFDADDDAPKGYELRSSTRRTTPPQDSVASPDVSSLPKRTTSLRKSTLQQRHDDQRISLGRRVGEKQLNQAPKVVAPATSTTRTRPRLSLDQYLPPDDRGSPFTQAPLPSASVHPFPRPPAQRHPLSRTITQSSSGSSLPDESPTHPPVSLGEKPRVPLNFSQSLPLGARPLGAKIPPPVATPKYKRAKPFQAAFMSTGLVSKMNRNPEAGPPKRPGDNSGIMPDTPCKKQPYDSSTFPPKPLGSARRSRLSFGTATTPLPDASSTPRGSPFAPQDRSASLFFKQIRGNNLRRASLLSFEGEDAGDSPESDDFPPPTPTKSLFKSQSTPAHPQQAQMTPTATRFTHSASAFGISKEHSTPSSSFGFTSPLGPHSNGQTDRPTTADGKPLPAGIKDSPRMSQSLPSFTMRRGRGNSFTTPAPVKTNPTIVEASERHTPDSASPLNPRNPKTPSETMGPPDGSYLSISNARKGSVKFARSPSTPTTLVGQGFPSATPEGQPLAKGQNRRLSSTPQNLNAPNNVDEAVYSRFDKAEVIGGGAFSQVYRVVQRSTMASFSSSFTSTPGRHTPAVEKVYAVKKIAFSGHSEKQRESKMREVTVLKALSTSDKIVHYVDSWEQNGCLYIQTEYCTEGSLDAFLREVGQNGRMDDFRIWKTLLELSQGLSAIHGAGFIHLDLKPANIFIGFDGYLKIGDFGFAVPWPAPKGVEGEGDREYIGPEILLGQYDKPADIFALGLIILEIACNVYLPDNGPTWQALRNGDLTVVPSLTSSDASGIVRDAQTVTEDGDLSASQERRNLSFSSVTYDPSNLFGAQKRSELQEPPRFMMDANDPHSLDSVVRWMIQPEPANRPTAEDLLKIESVDWVACRRTAGATVYEGNWGLETASTTEQFDTTMTDV</sequence>
<evidence type="ECO:0000256" key="3">
    <source>
        <dbReference type="ARBA" id="ARBA00022777"/>
    </source>
</evidence>
<dbReference type="PROSITE" id="PS50011">
    <property type="entry name" value="PROTEIN_KINASE_DOM"/>
    <property type="match status" value="1"/>
</dbReference>
<feature type="domain" description="Protein kinase" evidence="7">
    <location>
        <begin position="715"/>
        <end position="1049"/>
    </location>
</feature>
<dbReference type="RefSeq" id="XP_062685255.1">
    <property type="nucleotide sequence ID" value="XM_062824359.1"/>
</dbReference>
<evidence type="ECO:0000259" key="7">
    <source>
        <dbReference type="PROSITE" id="PS50011"/>
    </source>
</evidence>
<dbReference type="GO" id="GO:0005737">
    <property type="term" value="C:cytoplasm"/>
    <property type="evidence" value="ECO:0007669"/>
    <property type="project" value="TreeGrafter"/>
</dbReference>
<dbReference type="InterPro" id="IPR011009">
    <property type="entry name" value="Kinase-like_dom_sf"/>
</dbReference>
<keyword evidence="9" id="KW-1185">Reference proteome</keyword>
<dbReference type="Proteomes" id="UP001278500">
    <property type="component" value="Unassembled WGS sequence"/>
</dbReference>
<dbReference type="SUPFAM" id="SSF56112">
    <property type="entry name" value="Protein kinase-like (PK-like)"/>
    <property type="match status" value="1"/>
</dbReference>
<feature type="region of interest" description="Disordered" evidence="6">
    <location>
        <begin position="539"/>
        <end position="705"/>
    </location>
</feature>
<keyword evidence="3 8" id="KW-0418">Kinase</keyword>
<feature type="compositionally biased region" description="Polar residues" evidence="6">
    <location>
        <begin position="223"/>
        <end position="235"/>
    </location>
</feature>
<dbReference type="SMART" id="SM00220">
    <property type="entry name" value="S_TKc"/>
    <property type="match status" value="1"/>
</dbReference>
<name>A0AAE0JLS3_9PEZI</name>
<dbReference type="InterPro" id="IPR008271">
    <property type="entry name" value="Ser/Thr_kinase_AS"/>
</dbReference>
<evidence type="ECO:0000256" key="2">
    <source>
        <dbReference type="ARBA" id="ARBA00022741"/>
    </source>
</evidence>
<evidence type="ECO:0000256" key="4">
    <source>
        <dbReference type="ARBA" id="ARBA00022840"/>
    </source>
</evidence>
<dbReference type="Pfam" id="PF00069">
    <property type="entry name" value="Pkinase"/>
    <property type="match status" value="1"/>
</dbReference>
<feature type="compositionally biased region" description="Low complexity" evidence="6">
    <location>
        <begin position="545"/>
        <end position="557"/>
    </location>
</feature>
<reference evidence="8" key="1">
    <citation type="journal article" date="2023" name="Mol. Phylogenet. Evol.">
        <title>Genome-scale phylogeny and comparative genomics of the fungal order Sordariales.</title>
        <authorList>
            <person name="Hensen N."/>
            <person name="Bonometti L."/>
            <person name="Westerberg I."/>
            <person name="Brannstrom I.O."/>
            <person name="Guillou S."/>
            <person name="Cros-Aarteil S."/>
            <person name="Calhoun S."/>
            <person name="Haridas S."/>
            <person name="Kuo A."/>
            <person name="Mondo S."/>
            <person name="Pangilinan J."/>
            <person name="Riley R."/>
            <person name="LaButti K."/>
            <person name="Andreopoulos B."/>
            <person name="Lipzen A."/>
            <person name="Chen C."/>
            <person name="Yan M."/>
            <person name="Daum C."/>
            <person name="Ng V."/>
            <person name="Clum A."/>
            <person name="Steindorff A."/>
            <person name="Ohm R.A."/>
            <person name="Martin F."/>
            <person name="Silar P."/>
            <person name="Natvig D.O."/>
            <person name="Lalanne C."/>
            <person name="Gautier V."/>
            <person name="Ament-Velasquez S.L."/>
            <person name="Kruys A."/>
            <person name="Hutchinson M.I."/>
            <person name="Powell A.J."/>
            <person name="Barry K."/>
            <person name="Miller A.N."/>
            <person name="Grigoriev I.V."/>
            <person name="Debuchy R."/>
            <person name="Gladieux P."/>
            <person name="Hiltunen Thoren M."/>
            <person name="Johannesson H."/>
        </authorList>
    </citation>
    <scope>NUCLEOTIDE SEQUENCE</scope>
    <source>
        <strain evidence="8">CBS 560.94</strain>
    </source>
</reference>
<evidence type="ECO:0000256" key="5">
    <source>
        <dbReference type="ARBA" id="ARBA00037982"/>
    </source>
</evidence>
<keyword evidence="1" id="KW-0808">Transferase</keyword>
<dbReference type="Gene3D" id="3.30.200.20">
    <property type="entry name" value="Phosphorylase Kinase, domain 1"/>
    <property type="match status" value="1"/>
</dbReference>
<keyword evidence="2" id="KW-0547">Nucleotide-binding</keyword>
<reference evidence="8" key="2">
    <citation type="submission" date="2023-06" db="EMBL/GenBank/DDBJ databases">
        <authorList>
            <consortium name="Lawrence Berkeley National Laboratory"/>
            <person name="Haridas S."/>
            <person name="Hensen N."/>
            <person name="Bonometti L."/>
            <person name="Westerberg I."/>
            <person name="Brannstrom I.O."/>
            <person name="Guillou S."/>
            <person name="Cros-Aarteil S."/>
            <person name="Calhoun S."/>
            <person name="Kuo A."/>
            <person name="Mondo S."/>
            <person name="Pangilinan J."/>
            <person name="Riley R."/>
            <person name="Labutti K."/>
            <person name="Andreopoulos B."/>
            <person name="Lipzen A."/>
            <person name="Chen C."/>
            <person name="Yanf M."/>
            <person name="Daum C."/>
            <person name="Ng V."/>
            <person name="Clum A."/>
            <person name="Steindorff A."/>
            <person name="Ohm R."/>
            <person name="Martin F."/>
            <person name="Silar P."/>
            <person name="Natvig D."/>
            <person name="Lalanne C."/>
            <person name="Gautier V."/>
            <person name="Ament-Velasquez S.L."/>
            <person name="Kruys A."/>
            <person name="Hutchinson M.I."/>
            <person name="Powell A.J."/>
            <person name="Barry K."/>
            <person name="Miller A.N."/>
            <person name="Grigoriev I.V."/>
            <person name="Debuchy R."/>
            <person name="Gladieux P."/>
            <person name="Thoren M.H."/>
            <person name="Johannesson H."/>
        </authorList>
    </citation>
    <scope>NUCLEOTIDE SEQUENCE</scope>
    <source>
        <strain evidence="8">CBS 560.94</strain>
    </source>
</reference>
<feature type="region of interest" description="Disordered" evidence="6">
    <location>
        <begin position="487"/>
        <end position="526"/>
    </location>
</feature>
<feature type="compositionally biased region" description="Low complexity" evidence="6">
    <location>
        <begin position="260"/>
        <end position="276"/>
    </location>
</feature>
<feature type="region of interest" description="Disordered" evidence="6">
    <location>
        <begin position="172"/>
        <end position="345"/>
    </location>
</feature>
<proteinExistence type="inferred from homology"/>
<dbReference type="GO" id="GO:0110031">
    <property type="term" value="P:negative regulation of G2/MI transition of meiotic cell cycle"/>
    <property type="evidence" value="ECO:0007669"/>
    <property type="project" value="TreeGrafter"/>
</dbReference>
<dbReference type="EMBL" id="JAUEPP010000002">
    <property type="protein sequence ID" value="KAK3351960.1"/>
    <property type="molecule type" value="Genomic_DNA"/>
</dbReference>
<dbReference type="InterPro" id="IPR000719">
    <property type="entry name" value="Prot_kinase_dom"/>
</dbReference>
<feature type="region of interest" description="Disordered" evidence="6">
    <location>
        <begin position="1"/>
        <end position="147"/>
    </location>
</feature>
<dbReference type="PROSITE" id="PS00108">
    <property type="entry name" value="PROTEIN_KINASE_ST"/>
    <property type="match status" value="1"/>
</dbReference>
<dbReference type="Gene3D" id="1.10.510.10">
    <property type="entry name" value="Transferase(Phosphotransferase) domain 1"/>
    <property type="match status" value="1"/>
</dbReference>
<feature type="compositionally biased region" description="Polar residues" evidence="6">
    <location>
        <begin position="505"/>
        <end position="526"/>
    </location>
</feature>
<dbReference type="PANTHER" id="PTHR11042:SF196">
    <property type="entry name" value="MITOSIS INHIBITOR PROTEIN KINASE SWE1"/>
    <property type="match status" value="1"/>
</dbReference>
<feature type="compositionally biased region" description="Polar residues" evidence="6">
    <location>
        <begin position="692"/>
        <end position="705"/>
    </location>
</feature>
<dbReference type="PANTHER" id="PTHR11042">
    <property type="entry name" value="EUKARYOTIC TRANSLATION INITIATION FACTOR 2-ALPHA KINASE EIF2-ALPHA KINASE -RELATED"/>
    <property type="match status" value="1"/>
</dbReference>
<feature type="compositionally biased region" description="Low complexity" evidence="6">
    <location>
        <begin position="130"/>
        <end position="145"/>
    </location>
</feature>
<dbReference type="InterPro" id="IPR050339">
    <property type="entry name" value="CC_SR_Kinase"/>
</dbReference>
<accession>A0AAE0JLS3</accession>
<feature type="compositionally biased region" description="Basic residues" evidence="6">
    <location>
        <begin position="20"/>
        <end position="29"/>
    </location>
</feature>
<gene>
    <name evidence="8" type="ORF">B0H65DRAFT_421693</name>
</gene>